<comment type="caution">
    <text evidence="17">The sequence shown here is derived from an EMBL/GenBank/DDBJ whole genome shotgun (WGS) entry which is preliminary data.</text>
</comment>
<evidence type="ECO:0000256" key="5">
    <source>
        <dbReference type="ARBA" id="ARBA00013244"/>
    </source>
</evidence>
<evidence type="ECO:0000256" key="12">
    <source>
        <dbReference type="ARBA" id="ARBA00023098"/>
    </source>
</evidence>
<dbReference type="EMBL" id="JADXDR010000254">
    <property type="protein sequence ID" value="KAI7835509.1"/>
    <property type="molecule type" value="Genomic_DNA"/>
</dbReference>
<evidence type="ECO:0000256" key="1">
    <source>
        <dbReference type="ARBA" id="ARBA00004477"/>
    </source>
</evidence>
<name>A0AAD5DG17_9CHLO</name>
<comment type="similarity">
    <text evidence="4">Belongs to the diacylglycerol acyltransferase family.</text>
</comment>
<evidence type="ECO:0000256" key="15">
    <source>
        <dbReference type="SAM" id="MobiDB-lite"/>
    </source>
</evidence>
<protein>
    <recommendedName>
        <fullName evidence="5">diacylglycerol O-acyltransferase</fullName>
        <ecNumber evidence="5">2.3.1.20</ecNumber>
    </recommendedName>
</protein>
<feature type="transmembrane region" description="Helical" evidence="16">
    <location>
        <begin position="49"/>
        <end position="68"/>
    </location>
</feature>
<feature type="compositionally biased region" description="Acidic residues" evidence="15">
    <location>
        <begin position="1043"/>
        <end position="1058"/>
    </location>
</feature>
<keyword evidence="14" id="KW-0012">Acyltransferase</keyword>
<keyword evidence="18" id="KW-1185">Reference proteome</keyword>
<evidence type="ECO:0000256" key="4">
    <source>
        <dbReference type="ARBA" id="ARBA00005420"/>
    </source>
</evidence>
<dbReference type="CDD" id="cd07987">
    <property type="entry name" value="LPLAT_MGAT-like"/>
    <property type="match status" value="1"/>
</dbReference>
<comment type="subcellular location">
    <subcellularLocation>
        <location evidence="1">Endoplasmic reticulum membrane</location>
        <topology evidence="1">Multi-pass membrane protein</topology>
    </subcellularLocation>
</comment>
<keyword evidence="11 16" id="KW-1133">Transmembrane helix</keyword>
<evidence type="ECO:0000256" key="2">
    <source>
        <dbReference type="ARBA" id="ARBA00004771"/>
    </source>
</evidence>
<feature type="region of interest" description="Disordered" evidence="15">
    <location>
        <begin position="1"/>
        <end position="24"/>
    </location>
</feature>
<dbReference type="EC" id="2.3.1.20" evidence="5"/>
<feature type="transmembrane region" description="Helical" evidence="16">
    <location>
        <begin position="138"/>
        <end position="158"/>
    </location>
</feature>
<dbReference type="PANTHER" id="PTHR12317">
    <property type="entry name" value="DIACYLGLYCEROL O-ACYLTRANSFERASE"/>
    <property type="match status" value="1"/>
</dbReference>
<feature type="compositionally biased region" description="Low complexity" evidence="15">
    <location>
        <begin position="14"/>
        <end position="24"/>
    </location>
</feature>
<proteinExistence type="inferred from homology"/>
<dbReference type="PANTHER" id="PTHR12317:SF0">
    <property type="entry name" value="ACYLTRANSFERASE"/>
    <property type="match status" value="1"/>
</dbReference>
<dbReference type="InterPro" id="IPR007130">
    <property type="entry name" value="DAGAT"/>
</dbReference>
<gene>
    <name evidence="17" type="ORF">COHA_010583</name>
</gene>
<evidence type="ECO:0000256" key="14">
    <source>
        <dbReference type="ARBA" id="ARBA00023315"/>
    </source>
</evidence>
<dbReference type="GO" id="GO:0006071">
    <property type="term" value="P:glycerol metabolic process"/>
    <property type="evidence" value="ECO:0007669"/>
    <property type="project" value="UniProtKB-KW"/>
</dbReference>
<evidence type="ECO:0000256" key="16">
    <source>
        <dbReference type="SAM" id="Phobius"/>
    </source>
</evidence>
<keyword evidence="8 16" id="KW-0812">Transmembrane</keyword>
<keyword evidence="10" id="KW-0256">Endoplasmic reticulum</keyword>
<evidence type="ECO:0000256" key="11">
    <source>
        <dbReference type="ARBA" id="ARBA00022989"/>
    </source>
</evidence>
<evidence type="ECO:0000256" key="13">
    <source>
        <dbReference type="ARBA" id="ARBA00023136"/>
    </source>
</evidence>
<dbReference type="GO" id="GO:0019432">
    <property type="term" value="P:triglyceride biosynthetic process"/>
    <property type="evidence" value="ECO:0007669"/>
    <property type="project" value="TreeGrafter"/>
</dbReference>
<evidence type="ECO:0000256" key="7">
    <source>
        <dbReference type="ARBA" id="ARBA00022679"/>
    </source>
</evidence>
<evidence type="ECO:0000256" key="3">
    <source>
        <dbReference type="ARBA" id="ARBA00005189"/>
    </source>
</evidence>
<dbReference type="InterPro" id="IPR036770">
    <property type="entry name" value="Ankyrin_rpt-contain_sf"/>
</dbReference>
<keyword evidence="7" id="KW-0808">Transferase</keyword>
<evidence type="ECO:0000256" key="10">
    <source>
        <dbReference type="ARBA" id="ARBA00022824"/>
    </source>
</evidence>
<dbReference type="Pfam" id="PF03982">
    <property type="entry name" value="DAGAT"/>
    <property type="match status" value="1"/>
</dbReference>
<accession>A0AAD5DG17</accession>
<evidence type="ECO:0000313" key="17">
    <source>
        <dbReference type="EMBL" id="KAI7835509.1"/>
    </source>
</evidence>
<keyword evidence="6" id="KW-0444">Lipid biosynthesis</keyword>
<sequence length="1237" mass="133995">MQPALGSSGVAQEAASAPPKPSSSAQDLQHIQAKMQPGHQPSLLQTLAAFYYVLTFGLGIYCWIFCIWVCTKLPLLWPALGAYVIYLYSSAGIAPTRDGSWPLRLRNLALWRWLAAYFPARLHKTVDLPPDRPYIFCAHPHGIVSFSIWLSFATWALGFNRLFPGLDCRLLTLAINFRAPLLHAYLLWNGLCDVSKRSCLNLLRRGKSVAIAVGGGTESLYAAPGKNDLVLSRRRGFVKIALRTGASLVPVYCFGENNTFRTANELPSDSRIRKVQRRMTQLAGFTLPLYFGRGFVLPFGFLPFPVPLDVVVGEPVHVPKFEGSESSGEFDALVDQYHEKYVVALQKLFDTNKHKFAQGEADLRLTLPAQADLHRLFTHAVASMDGAPSRPDELALFRCLLAKDIDGAAQLLAEAPSGSLALEGPQGFTALHAAVGACGPAVPLLPALVAAGTPLDVCLEAMETDDGQQGNGNLPGSVLAFMRACGMQCVYYEQFGRLQVGMTPLGFAAAQAAQDRGACALALLELGADINVGLPSPLAALLEHHNITHGDANQALAAALLRRGADCLAPAGRSNRVGMVAATPPRRLPNQLFAHVEQQLQQGQLHISGFMAAAGLLELAAQRQHPGLLQHGLDWLHAHAATSAEAVPTLDEEDLWALADIVDSLAADNWVVEAAVTALLSWQPPITLHRADEMLGQAALQAHRSPAVLRRLRALGAPLELHDVVEACHRLDVHRLAALLACDAPPVDVTKPVLASHWRFEVVWSNPLHQVLARLSQGNEARVAHLEGRALQCVELLIAAGYRPTVYANVRTGETRDMLLHLEQQGLPEVLAELDPFNPALQLHPAWVRQTRAYWLARGLLHPPIWSIEEHHKWPPSFKAATRALLLVASQLKGEGIAALPHEMVMLVIRQAATLLADWRVVDLLRLKAAMDSGTPLEDVSLHLPLQEYTANTSTMQYLRDHDVDTVWDTFHACGAERLQPAGSDGWGADEAAGEGQGWWALDEEEEEEGDGEQEEEQQQKRQEREGGGQQGGARDNEQGAGSEDEQEEQGSDEDEQGEAGRGGRAGSAASGGAQQQRDGEQAEGVNGELNAAGRPKRAAALRRKLPAEAPEDHPRTPGAAKRKRQQQMQLEAAVAAAAAAAEREAAAAAAELASVPVERGGEYGGGGAKRQKTIIFPPVPASMKCNQCVNCRNPQRKRPCVLARRKLLELLRQQTVCNSHCQTHDLCCPGGIALTM</sequence>
<dbReference type="GO" id="GO:0005789">
    <property type="term" value="C:endoplasmic reticulum membrane"/>
    <property type="evidence" value="ECO:0007669"/>
    <property type="project" value="UniProtKB-SubCell"/>
</dbReference>
<evidence type="ECO:0000256" key="8">
    <source>
        <dbReference type="ARBA" id="ARBA00022692"/>
    </source>
</evidence>
<dbReference type="Gene3D" id="1.25.40.20">
    <property type="entry name" value="Ankyrin repeat-containing domain"/>
    <property type="match status" value="1"/>
</dbReference>
<dbReference type="GO" id="GO:0004144">
    <property type="term" value="F:diacylglycerol O-acyltransferase activity"/>
    <property type="evidence" value="ECO:0007669"/>
    <property type="project" value="UniProtKB-EC"/>
</dbReference>
<keyword evidence="13 16" id="KW-0472">Membrane</keyword>
<feature type="compositionally biased region" description="Low complexity" evidence="15">
    <location>
        <begin position="1067"/>
        <end position="1077"/>
    </location>
</feature>
<keyword evidence="12" id="KW-0443">Lipid metabolism</keyword>
<keyword evidence="9" id="KW-0319">Glycerol metabolism</keyword>
<feature type="region of interest" description="Disordered" evidence="15">
    <location>
        <begin position="1004"/>
        <end position="1128"/>
    </location>
</feature>
<feature type="compositionally biased region" description="Basic residues" evidence="15">
    <location>
        <begin position="1095"/>
        <end position="1105"/>
    </location>
</feature>
<reference evidence="17" key="1">
    <citation type="submission" date="2020-11" db="EMBL/GenBank/DDBJ databases">
        <title>Chlorella ohadii genome sequencing and assembly.</title>
        <authorList>
            <person name="Murik O."/>
            <person name="Treves H."/>
            <person name="Kedem I."/>
            <person name="Shotland Y."/>
            <person name="Kaplan A."/>
        </authorList>
    </citation>
    <scope>NUCLEOTIDE SEQUENCE</scope>
    <source>
        <strain evidence="17">1</strain>
    </source>
</reference>
<feature type="transmembrane region" description="Helical" evidence="16">
    <location>
        <begin position="75"/>
        <end position="94"/>
    </location>
</feature>
<comment type="pathway">
    <text evidence="3">Lipid metabolism.</text>
</comment>
<feature type="compositionally biased region" description="Basic and acidic residues" evidence="15">
    <location>
        <begin position="1018"/>
        <end position="1027"/>
    </location>
</feature>
<evidence type="ECO:0000256" key="9">
    <source>
        <dbReference type="ARBA" id="ARBA00022798"/>
    </source>
</evidence>
<evidence type="ECO:0000313" key="18">
    <source>
        <dbReference type="Proteomes" id="UP001205105"/>
    </source>
</evidence>
<feature type="compositionally biased region" description="Acidic residues" evidence="15">
    <location>
        <begin position="1004"/>
        <end position="1017"/>
    </location>
</feature>
<evidence type="ECO:0000256" key="6">
    <source>
        <dbReference type="ARBA" id="ARBA00022516"/>
    </source>
</evidence>
<dbReference type="AlphaFoldDB" id="A0AAD5DG17"/>
<dbReference type="Proteomes" id="UP001205105">
    <property type="component" value="Unassembled WGS sequence"/>
</dbReference>
<organism evidence="17 18">
    <name type="scientific">Chlorella ohadii</name>
    <dbReference type="NCBI Taxonomy" id="2649997"/>
    <lineage>
        <taxon>Eukaryota</taxon>
        <taxon>Viridiplantae</taxon>
        <taxon>Chlorophyta</taxon>
        <taxon>core chlorophytes</taxon>
        <taxon>Trebouxiophyceae</taxon>
        <taxon>Chlorellales</taxon>
        <taxon>Chlorellaceae</taxon>
        <taxon>Chlorella clade</taxon>
        <taxon>Chlorella</taxon>
    </lineage>
</organism>
<comment type="pathway">
    <text evidence="2">Glycerolipid metabolism; triacylglycerol biosynthesis.</text>
</comment>